<accession>A0A0L0DE07</accession>
<dbReference type="EMBL" id="GL349435">
    <property type="protein sequence ID" value="KNC50450.1"/>
    <property type="molecule type" value="Genomic_DNA"/>
</dbReference>
<keyword evidence="2" id="KW-0472">Membrane</keyword>
<keyword evidence="2" id="KW-0812">Transmembrane</keyword>
<reference evidence="3 4" key="1">
    <citation type="submission" date="2010-05" db="EMBL/GenBank/DDBJ databases">
        <title>The Genome Sequence of Thecamonas trahens ATCC 50062.</title>
        <authorList>
            <consortium name="The Broad Institute Genome Sequencing Platform"/>
            <person name="Russ C."/>
            <person name="Cuomo C."/>
            <person name="Shea T."/>
            <person name="Young S.K."/>
            <person name="Zeng Q."/>
            <person name="Koehrsen M."/>
            <person name="Haas B."/>
            <person name="Borodovsky M."/>
            <person name="Guigo R."/>
            <person name="Alvarado L."/>
            <person name="Berlin A."/>
            <person name="Bochicchio J."/>
            <person name="Borenstein D."/>
            <person name="Chapman S."/>
            <person name="Chen Z."/>
            <person name="Freedman E."/>
            <person name="Gellesch M."/>
            <person name="Goldberg J."/>
            <person name="Griggs A."/>
            <person name="Gujja S."/>
            <person name="Heilman E."/>
            <person name="Heiman D."/>
            <person name="Hepburn T."/>
            <person name="Howarth C."/>
            <person name="Jen D."/>
            <person name="Larson L."/>
            <person name="Mehta T."/>
            <person name="Park D."/>
            <person name="Pearson M."/>
            <person name="Roberts A."/>
            <person name="Saif S."/>
            <person name="Shenoy N."/>
            <person name="Sisk P."/>
            <person name="Stolte C."/>
            <person name="Sykes S."/>
            <person name="Thomson T."/>
            <person name="Walk T."/>
            <person name="White J."/>
            <person name="Yandava C."/>
            <person name="Burger G."/>
            <person name="Gray M.W."/>
            <person name="Holland P.W.H."/>
            <person name="King N."/>
            <person name="Lang F.B.F."/>
            <person name="Roger A.J."/>
            <person name="Ruiz-Trillo I."/>
            <person name="Lander E."/>
            <person name="Nusbaum C."/>
        </authorList>
    </citation>
    <scope>NUCLEOTIDE SEQUENCE [LARGE SCALE GENOMIC DNA]</scope>
    <source>
        <strain evidence="3 4">ATCC 50062</strain>
    </source>
</reference>
<evidence type="ECO:0000313" key="4">
    <source>
        <dbReference type="Proteomes" id="UP000054408"/>
    </source>
</evidence>
<feature type="compositionally biased region" description="Low complexity" evidence="1">
    <location>
        <begin position="163"/>
        <end position="174"/>
    </location>
</feature>
<gene>
    <name evidence="3" type="ORF">AMSG_00610</name>
</gene>
<protein>
    <submittedName>
        <fullName evidence="3">Uncharacterized protein</fullName>
    </submittedName>
</protein>
<name>A0A0L0DE07_THETB</name>
<dbReference type="RefSeq" id="XP_013762346.1">
    <property type="nucleotide sequence ID" value="XM_013906892.1"/>
</dbReference>
<dbReference type="GeneID" id="25560408"/>
<keyword evidence="4" id="KW-1185">Reference proteome</keyword>
<feature type="region of interest" description="Disordered" evidence="1">
    <location>
        <begin position="163"/>
        <end position="185"/>
    </location>
</feature>
<organism evidence="3 4">
    <name type="scientific">Thecamonas trahens ATCC 50062</name>
    <dbReference type="NCBI Taxonomy" id="461836"/>
    <lineage>
        <taxon>Eukaryota</taxon>
        <taxon>Apusozoa</taxon>
        <taxon>Apusomonadida</taxon>
        <taxon>Apusomonadidae</taxon>
        <taxon>Thecamonas</taxon>
    </lineage>
</organism>
<dbReference type="Proteomes" id="UP000054408">
    <property type="component" value="Unassembled WGS sequence"/>
</dbReference>
<feature type="transmembrane region" description="Helical" evidence="2">
    <location>
        <begin position="119"/>
        <end position="143"/>
    </location>
</feature>
<evidence type="ECO:0000256" key="2">
    <source>
        <dbReference type="SAM" id="Phobius"/>
    </source>
</evidence>
<feature type="transmembrane region" description="Helical" evidence="2">
    <location>
        <begin position="323"/>
        <end position="345"/>
    </location>
</feature>
<evidence type="ECO:0000256" key="1">
    <source>
        <dbReference type="SAM" id="MobiDB-lite"/>
    </source>
</evidence>
<evidence type="ECO:0000313" key="3">
    <source>
        <dbReference type="EMBL" id="KNC50450.1"/>
    </source>
</evidence>
<dbReference type="AlphaFoldDB" id="A0A0L0DE07"/>
<keyword evidence="2" id="KW-1133">Transmembrane helix</keyword>
<sequence>MALLVPLLKALCTGRQAAGRHHRLYNFVRSGTSNIPLTITTPPLMSSAFALLIFRMQWMQASTLVGELPEWMYRLSRGIGPFNGISPRLPFDTAVDDRAAFCASGIEALAAFLPMDKHYLVFSVLLFVIVLLAAIAFIAFTLLACARCRPAAGGAGIHYPPATDSAATSTSSASEYVPDSAPERREVDSWHSLSSLTISSAVSADSDASSVVAAATTADPAAPRATKRFIEPDDAFTMHTGKRLVAMQEAALALGLRLVPRLRSELPLGVSQALAAFSDRVLDTAWATAIRILYAGYLGATMTAAHALSFGTDVASREAKASFAAGVVVYVVYSLGFPLLAFAVLRHGVRRGVIPSRGSARDEAFAAAWGPFFNDYDELHASYFALVDLGRRLALATAIGSLACKPEALALFLLLLHLAYAGVIWFEQPFQVPSRHLAEGLFAVLDVVHVCLLLPGSGLFGSASAAAVERAAVALITTNKIIKHQHELLFVFDEIDIGSRGRTPSLDLAR</sequence>
<proteinExistence type="predicted"/>
<feature type="transmembrane region" description="Helical" evidence="2">
    <location>
        <begin position="408"/>
        <end position="426"/>
    </location>
</feature>